<keyword evidence="5 10" id="KW-0548">Nucleotidyltransferase</keyword>
<evidence type="ECO:0000256" key="3">
    <source>
        <dbReference type="ARBA" id="ARBA00022642"/>
    </source>
</evidence>
<dbReference type="Gene3D" id="3.40.50.620">
    <property type="entry name" value="HUPs"/>
    <property type="match status" value="1"/>
</dbReference>
<accession>A0A564ZJ96</accession>
<organism evidence="12 13">
    <name type="scientific">Candidatus Methylomirabilis lanthanidiphila</name>
    <dbReference type="NCBI Taxonomy" id="2211376"/>
    <lineage>
        <taxon>Bacteria</taxon>
        <taxon>Candidatus Methylomirabilota</taxon>
        <taxon>Candidatus Methylomirabilia</taxon>
        <taxon>Candidatus Methylomirabilales</taxon>
        <taxon>Candidatus Methylomirabilaceae</taxon>
        <taxon>Candidatus Methylomirabilis</taxon>
    </lineage>
</organism>
<keyword evidence="4 10" id="KW-0808">Transferase</keyword>
<dbReference type="AlphaFoldDB" id="A0A564ZJ96"/>
<evidence type="ECO:0000256" key="8">
    <source>
        <dbReference type="ARBA" id="ARBA00023027"/>
    </source>
</evidence>
<dbReference type="EMBL" id="CABIKM010000021">
    <property type="protein sequence ID" value="VUZ84947.1"/>
    <property type="molecule type" value="Genomic_DNA"/>
</dbReference>
<dbReference type="Pfam" id="PF01467">
    <property type="entry name" value="CTP_transf_like"/>
    <property type="match status" value="1"/>
</dbReference>
<keyword evidence="7 10" id="KW-0067">ATP-binding</keyword>
<feature type="domain" description="Cytidyltransferase-like" evidence="11">
    <location>
        <begin position="5"/>
        <end position="197"/>
    </location>
</feature>
<dbReference type="GO" id="GO:0004515">
    <property type="term" value="F:nicotinate-nucleotide adenylyltransferase activity"/>
    <property type="evidence" value="ECO:0007669"/>
    <property type="project" value="UniProtKB-UniRule"/>
</dbReference>
<dbReference type="PANTHER" id="PTHR39321">
    <property type="entry name" value="NICOTINATE-NUCLEOTIDE ADENYLYLTRANSFERASE-RELATED"/>
    <property type="match status" value="1"/>
</dbReference>
<dbReference type="SUPFAM" id="SSF52374">
    <property type="entry name" value="Nucleotidylyl transferase"/>
    <property type="match status" value="1"/>
</dbReference>
<dbReference type="GO" id="GO:0009435">
    <property type="term" value="P:NAD+ biosynthetic process"/>
    <property type="evidence" value="ECO:0007669"/>
    <property type="project" value="UniProtKB-UniRule"/>
</dbReference>
<gene>
    <name evidence="10" type="primary">nadD</name>
    <name evidence="12" type="ORF">MELA_01322</name>
</gene>
<evidence type="ECO:0000256" key="6">
    <source>
        <dbReference type="ARBA" id="ARBA00022741"/>
    </source>
</evidence>
<dbReference type="Proteomes" id="UP000334340">
    <property type="component" value="Unassembled WGS sequence"/>
</dbReference>
<dbReference type="InterPro" id="IPR004821">
    <property type="entry name" value="Cyt_trans-like"/>
</dbReference>
<dbReference type="HAMAP" id="MF_00244">
    <property type="entry name" value="NaMN_adenylyltr"/>
    <property type="match status" value="1"/>
</dbReference>
<evidence type="ECO:0000259" key="11">
    <source>
        <dbReference type="Pfam" id="PF01467"/>
    </source>
</evidence>
<evidence type="ECO:0000313" key="12">
    <source>
        <dbReference type="EMBL" id="VUZ84947.1"/>
    </source>
</evidence>
<evidence type="ECO:0000256" key="5">
    <source>
        <dbReference type="ARBA" id="ARBA00022695"/>
    </source>
</evidence>
<sequence length="237" mass="27087">MHIGVMGGTFDPIHLGHLRAAEEIYWAFELDKIIFVPAARPPHKEDEFEASAQHRYEMVSLATVYTPYFSVSPIELSRPGRSYSVETLREFRKLYGDESTIYFIMGVDAFLDIAAWKEARELLSLAQVIVTARPGWRLDEVERSMTPEQRHLLGDPRFKYMRVSEITRESVTAHREPGLVLSVEVVSLDISSSEIRQLVKEGRSIRYLVTDTVAAYISKNRLYQPGQKAHRPTEAST</sequence>
<dbReference type="EC" id="2.7.7.18" evidence="10"/>
<dbReference type="NCBIfam" id="TIGR00125">
    <property type="entry name" value="cyt_tran_rel"/>
    <property type="match status" value="1"/>
</dbReference>
<protein>
    <recommendedName>
        <fullName evidence="10">Probable nicotinate-nucleotide adenylyltransferase</fullName>
        <ecNumber evidence="10">2.7.7.18</ecNumber>
    </recommendedName>
    <alternativeName>
        <fullName evidence="10">Deamido-NAD(+) diphosphorylase</fullName>
    </alternativeName>
    <alternativeName>
        <fullName evidence="10">Deamido-NAD(+) pyrophosphorylase</fullName>
    </alternativeName>
    <alternativeName>
        <fullName evidence="10">Nicotinate mononucleotide adenylyltransferase</fullName>
        <shortName evidence="10">NaMN adenylyltransferase</shortName>
    </alternativeName>
</protein>
<evidence type="ECO:0000256" key="9">
    <source>
        <dbReference type="ARBA" id="ARBA00048721"/>
    </source>
</evidence>
<comment type="similarity">
    <text evidence="10">Belongs to the NadD family.</text>
</comment>
<keyword evidence="13" id="KW-1185">Reference proteome</keyword>
<comment type="catalytic activity">
    <reaction evidence="9 10">
        <text>nicotinate beta-D-ribonucleotide + ATP + H(+) = deamido-NAD(+) + diphosphate</text>
        <dbReference type="Rhea" id="RHEA:22860"/>
        <dbReference type="ChEBI" id="CHEBI:15378"/>
        <dbReference type="ChEBI" id="CHEBI:30616"/>
        <dbReference type="ChEBI" id="CHEBI:33019"/>
        <dbReference type="ChEBI" id="CHEBI:57502"/>
        <dbReference type="ChEBI" id="CHEBI:58437"/>
        <dbReference type="EC" id="2.7.7.18"/>
    </reaction>
</comment>
<dbReference type="InterPro" id="IPR014729">
    <property type="entry name" value="Rossmann-like_a/b/a_fold"/>
</dbReference>
<evidence type="ECO:0000256" key="2">
    <source>
        <dbReference type="ARBA" id="ARBA00005019"/>
    </source>
</evidence>
<reference evidence="12 13" key="1">
    <citation type="submission" date="2019-07" db="EMBL/GenBank/DDBJ databases">
        <authorList>
            <person name="Cremers G."/>
        </authorList>
    </citation>
    <scope>NUCLEOTIDE SEQUENCE [LARGE SCALE GENOMIC DNA]</scope>
</reference>
<name>A0A564ZJ96_9BACT</name>
<evidence type="ECO:0000256" key="10">
    <source>
        <dbReference type="HAMAP-Rule" id="MF_00244"/>
    </source>
</evidence>
<dbReference type="UniPathway" id="UPA00253">
    <property type="reaction ID" value="UER00332"/>
</dbReference>
<dbReference type="PANTHER" id="PTHR39321:SF3">
    <property type="entry name" value="PHOSPHOPANTETHEINE ADENYLYLTRANSFERASE"/>
    <property type="match status" value="1"/>
</dbReference>
<keyword evidence="3 10" id="KW-0662">Pyridine nucleotide biosynthesis</keyword>
<keyword evidence="8 10" id="KW-0520">NAD</keyword>
<evidence type="ECO:0000256" key="4">
    <source>
        <dbReference type="ARBA" id="ARBA00022679"/>
    </source>
</evidence>
<comment type="function">
    <text evidence="1 10">Catalyzes the reversible adenylation of nicotinate mononucleotide (NaMN) to nicotinic acid adenine dinucleotide (NaAD).</text>
</comment>
<dbReference type="CDD" id="cd02165">
    <property type="entry name" value="NMNAT"/>
    <property type="match status" value="1"/>
</dbReference>
<evidence type="ECO:0000256" key="1">
    <source>
        <dbReference type="ARBA" id="ARBA00002324"/>
    </source>
</evidence>
<dbReference type="NCBIfam" id="NF000840">
    <property type="entry name" value="PRK00071.1-3"/>
    <property type="match status" value="1"/>
</dbReference>
<evidence type="ECO:0000256" key="7">
    <source>
        <dbReference type="ARBA" id="ARBA00022840"/>
    </source>
</evidence>
<keyword evidence="6 10" id="KW-0547">Nucleotide-binding</keyword>
<dbReference type="GO" id="GO:0005524">
    <property type="term" value="F:ATP binding"/>
    <property type="evidence" value="ECO:0007669"/>
    <property type="project" value="UniProtKB-KW"/>
</dbReference>
<proteinExistence type="inferred from homology"/>
<dbReference type="NCBIfam" id="TIGR00482">
    <property type="entry name" value="nicotinate (nicotinamide) nucleotide adenylyltransferase"/>
    <property type="match status" value="1"/>
</dbReference>
<dbReference type="InterPro" id="IPR005248">
    <property type="entry name" value="NadD/NMNAT"/>
</dbReference>
<comment type="pathway">
    <text evidence="2 10">Cofactor biosynthesis; NAD(+) biosynthesis; deamido-NAD(+) from nicotinate D-ribonucleotide: step 1/1.</text>
</comment>
<evidence type="ECO:0000313" key="13">
    <source>
        <dbReference type="Proteomes" id="UP000334340"/>
    </source>
</evidence>